<name>A0A645GG24_9ZZZZ</name>
<proteinExistence type="predicted"/>
<reference evidence="1" key="1">
    <citation type="submission" date="2019-08" db="EMBL/GenBank/DDBJ databases">
        <authorList>
            <person name="Kucharzyk K."/>
            <person name="Murdoch R.W."/>
            <person name="Higgins S."/>
            <person name="Loffler F."/>
        </authorList>
    </citation>
    <scope>NUCLEOTIDE SEQUENCE</scope>
</reference>
<dbReference type="AlphaFoldDB" id="A0A645GG24"/>
<accession>A0A645GG24</accession>
<evidence type="ECO:0000313" key="1">
    <source>
        <dbReference type="EMBL" id="MPN25080.1"/>
    </source>
</evidence>
<sequence>MLFVFFEQRLVERIHARDDLSHFVNGVDALFRRGAVRRHAMRREQDLRLTLVPERNHVVARLADNAKIRLQIQLFV</sequence>
<organism evidence="1">
    <name type="scientific">bioreactor metagenome</name>
    <dbReference type="NCBI Taxonomy" id="1076179"/>
    <lineage>
        <taxon>unclassified sequences</taxon>
        <taxon>metagenomes</taxon>
        <taxon>ecological metagenomes</taxon>
    </lineage>
</organism>
<gene>
    <name evidence="1" type="ORF">SDC9_172487</name>
</gene>
<protein>
    <submittedName>
        <fullName evidence="1">Uncharacterized protein</fullName>
    </submittedName>
</protein>
<comment type="caution">
    <text evidence="1">The sequence shown here is derived from an EMBL/GenBank/DDBJ whole genome shotgun (WGS) entry which is preliminary data.</text>
</comment>
<dbReference type="EMBL" id="VSSQ01074130">
    <property type="protein sequence ID" value="MPN25080.1"/>
    <property type="molecule type" value="Genomic_DNA"/>
</dbReference>